<dbReference type="Gene3D" id="1.20.120.330">
    <property type="entry name" value="Nucleotidyltransferases domain 2"/>
    <property type="match status" value="1"/>
</dbReference>
<keyword evidence="1" id="KW-0238">DNA-binding</keyword>
<proteinExistence type="predicted"/>
<evidence type="ECO:0000313" key="1">
    <source>
        <dbReference type="EMBL" id="TIC85191.1"/>
    </source>
</evidence>
<organism evidence="1 2">
    <name type="scientific">Crenobacter intestini</name>
    <dbReference type="NCBI Taxonomy" id="2563443"/>
    <lineage>
        <taxon>Bacteria</taxon>
        <taxon>Pseudomonadati</taxon>
        <taxon>Pseudomonadota</taxon>
        <taxon>Betaproteobacteria</taxon>
        <taxon>Neisseriales</taxon>
        <taxon>Neisseriaceae</taxon>
        <taxon>Crenobacter</taxon>
    </lineage>
</organism>
<dbReference type="OrthoDB" id="5767600at2"/>
<dbReference type="Proteomes" id="UP000308891">
    <property type="component" value="Unassembled WGS sequence"/>
</dbReference>
<protein>
    <submittedName>
        <fullName evidence="1">DNA-binding protein</fullName>
    </submittedName>
</protein>
<sequence>MTLDNLLAIHKLVRQAPDKGGINKLLHAAARNLTDAGVTALSNDNRFDAAYKTILQCAMVALWANGYRTSTSQPGHHQTAIQTLPKTMGVPPATVIVLDALRKQRNVNDYEGDPVSDAALATCLDEAAKLLALTRRYLTTEHPALLE</sequence>
<evidence type="ECO:0000313" key="2">
    <source>
        <dbReference type="Proteomes" id="UP000308891"/>
    </source>
</evidence>
<accession>A0A4T0V1R2</accession>
<comment type="caution">
    <text evidence="1">The sequence shown here is derived from an EMBL/GenBank/DDBJ whole genome shotgun (WGS) entry which is preliminary data.</text>
</comment>
<dbReference type="AlphaFoldDB" id="A0A4T0V1R2"/>
<gene>
    <name evidence="1" type="ORF">E5K04_04105</name>
</gene>
<reference evidence="1 2" key="1">
    <citation type="submission" date="2019-04" db="EMBL/GenBank/DDBJ databases">
        <title>Crenobacter sp. nov.</title>
        <authorList>
            <person name="Shi S."/>
        </authorList>
    </citation>
    <scope>NUCLEOTIDE SEQUENCE [LARGE SCALE GENOMIC DNA]</scope>
    <source>
        <strain evidence="1 2">GY 70310</strain>
    </source>
</reference>
<dbReference type="GO" id="GO:0003677">
    <property type="term" value="F:DNA binding"/>
    <property type="evidence" value="ECO:0007669"/>
    <property type="project" value="UniProtKB-KW"/>
</dbReference>
<name>A0A4T0V1R2_9NEIS</name>
<keyword evidence="2" id="KW-1185">Reference proteome</keyword>
<dbReference type="EMBL" id="STGJ01000003">
    <property type="protein sequence ID" value="TIC85191.1"/>
    <property type="molecule type" value="Genomic_DNA"/>
</dbReference>
<dbReference type="RefSeq" id="WP_136551639.1">
    <property type="nucleotide sequence ID" value="NZ_STGJ01000003.1"/>
</dbReference>